<dbReference type="AlphaFoldDB" id="A0A4Q0VGS5"/>
<name>A0A4Q0VGS5_9LACO</name>
<dbReference type="EMBL" id="QXIL01000014">
    <property type="protein sequence ID" value="RXI78212.1"/>
    <property type="molecule type" value="Genomic_DNA"/>
</dbReference>
<dbReference type="OrthoDB" id="2299658at2"/>
<protein>
    <submittedName>
        <fullName evidence="1">Uncharacterized protein</fullName>
    </submittedName>
</protein>
<proteinExistence type="predicted"/>
<sequence>MMKKVALVAAAAAMVLPLGLGVIAPATNTTTAFAATKKAAKKTTYALQSATKLKKAAYHVKAGRPALYSGAFAADRAKVTLSKKGTLKTGTTYYATKKIVVKAKATRTSKAKSVTYTYVKTGNAKVKGWVAAKHLTAGAAKKAAKRAVVQKSATKKVTTTATTEKIVKAAKAKGTTYNLVSAQTIKKSAYHFKAKAPAFYKGKFAADKAKVTLIKKGTLPVQKTFYATKKITIKRHKKTVKYLYVTNQKTKGFVLASKLTAGAFKAAD</sequence>
<keyword evidence="2" id="KW-1185">Reference proteome</keyword>
<dbReference type="Proteomes" id="UP000290602">
    <property type="component" value="Unassembled WGS sequence"/>
</dbReference>
<accession>A0A4Q0VGS5</accession>
<reference evidence="1 2" key="1">
    <citation type="submission" date="2018-08" db="EMBL/GenBank/DDBJ databases">
        <title>Lactobacillus suantsai sp. nov., isolated from traditional fermented suan-tsai in Taiwan.</title>
        <authorList>
            <person name="Huang C.-H."/>
        </authorList>
    </citation>
    <scope>NUCLEOTIDE SEQUENCE [LARGE SCALE GENOMIC DNA]</scope>
    <source>
        <strain evidence="1 2">BCRC 12945</strain>
    </source>
</reference>
<organism evidence="1 2">
    <name type="scientific">Levilactobacillus suantsaii</name>
    <dbReference type="NCBI Taxonomy" id="2292255"/>
    <lineage>
        <taxon>Bacteria</taxon>
        <taxon>Bacillati</taxon>
        <taxon>Bacillota</taxon>
        <taxon>Bacilli</taxon>
        <taxon>Lactobacillales</taxon>
        <taxon>Lactobacillaceae</taxon>
        <taxon>Levilactobacillus</taxon>
    </lineage>
</organism>
<comment type="caution">
    <text evidence="1">The sequence shown here is derived from an EMBL/GenBank/DDBJ whole genome shotgun (WGS) entry which is preliminary data.</text>
</comment>
<gene>
    <name evidence="1" type="ORF">DXH47_07735</name>
</gene>
<evidence type="ECO:0000313" key="2">
    <source>
        <dbReference type="Proteomes" id="UP000290602"/>
    </source>
</evidence>
<evidence type="ECO:0000313" key="1">
    <source>
        <dbReference type="EMBL" id="RXI78212.1"/>
    </source>
</evidence>